<dbReference type="Proteomes" id="UP000294498">
    <property type="component" value="Unassembled WGS sequence"/>
</dbReference>
<sequence>MKQPLLLCLAALFTAYHSTAQTKGSLSLSLGPAIPVGAFASKNDHSANTGLANVGPLADLTYQHPIGSKSFGWMASLRGRFNGVDRAATLQSPEDFFPGYEWTLNRSRWTVVEVVAGSYFQRPLTKRLHLFANIELGVAEAWSPRESILGVRDSVGYGYTDMVVAHLSPASRTTFTGLAGVGVCYRWRGRWSLLGRVDFTYLEPTFKNVQSTLAIGDHLAIPSIISLSNAQEVSLYSYSNTNKQPMNSVDVSAGLALALK</sequence>
<proteinExistence type="predicted"/>
<dbReference type="RefSeq" id="WP_133996584.1">
    <property type="nucleotide sequence ID" value="NZ_SODV01000002.1"/>
</dbReference>
<evidence type="ECO:0008006" key="4">
    <source>
        <dbReference type="Google" id="ProtNLM"/>
    </source>
</evidence>
<protein>
    <recommendedName>
        <fullName evidence="4">Outer membrane protein with beta-barrel domain</fullName>
    </recommendedName>
</protein>
<dbReference type="EMBL" id="SODV01000002">
    <property type="protein sequence ID" value="TDW96335.1"/>
    <property type="molecule type" value="Genomic_DNA"/>
</dbReference>
<evidence type="ECO:0000256" key="1">
    <source>
        <dbReference type="SAM" id="SignalP"/>
    </source>
</evidence>
<dbReference type="AlphaFoldDB" id="A0A4R8DFT5"/>
<name>A0A4R8DFT5_9BACT</name>
<evidence type="ECO:0000313" key="2">
    <source>
        <dbReference type="EMBL" id="TDW96335.1"/>
    </source>
</evidence>
<evidence type="ECO:0000313" key="3">
    <source>
        <dbReference type="Proteomes" id="UP000294498"/>
    </source>
</evidence>
<keyword evidence="3" id="KW-1185">Reference proteome</keyword>
<accession>A0A4R8DFT5</accession>
<dbReference type="OrthoDB" id="764974at2"/>
<comment type="caution">
    <text evidence="2">The sequence shown here is derived from an EMBL/GenBank/DDBJ whole genome shotgun (WGS) entry which is preliminary data.</text>
</comment>
<gene>
    <name evidence="2" type="ORF">EDB95_4161</name>
</gene>
<keyword evidence="1" id="KW-0732">Signal</keyword>
<feature type="chain" id="PRO_5020633549" description="Outer membrane protein with beta-barrel domain" evidence="1">
    <location>
        <begin position="21"/>
        <end position="260"/>
    </location>
</feature>
<organism evidence="2 3">
    <name type="scientific">Dinghuibacter silviterrae</name>
    <dbReference type="NCBI Taxonomy" id="1539049"/>
    <lineage>
        <taxon>Bacteria</taxon>
        <taxon>Pseudomonadati</taxon>
        <taxon>Bacteroidota</taxon>
        <taxon>Chitinophagia</taxon>
        <taxon>Chitinophagales</taxon>
        <taxon>Chitinophagaceae</taxon>
        <taxon>Dinghuibacter</taxon>
    </lineage>
</organism>
<feature type="signal peptide" evidence="1">
    <location>
        <begin position="1"/>
        <end position="20"/>
    </location>
</feature>
<reference evidence="2 3" key="1">
    <citation type="submission" date="2019-03" db="EMBL/GenBank/DDBJ databases">
        <title>Genomic Encyclopedia of Type Strains, Phase IV (KMG-IV): sequencing the most valuable type-strain genomes for metagenomic binning, comparative biology and taxonomic classification.</title>
        <authorList>
            <person name="Goeker M."/>
        </authorList>
    </citation>
    <scope>NUCLEOTIDE SEQUENCE [LARGE SCALE GENOMIC DNA]</scope>
    <source>
        <strain evidence="2 3">DSM 100059</strain>
    </source>
</reference>